<accession>A0A820NDG4</accession>
<dbReference type="InterPro" id="IPR036322">
    <property type="entry name" value="WD40_repeat_dom_sf"/>
</dbReference>
<dbReference type="InterPro" id="IPR015943">
    <property type="entry name" value="WD40/YVTN_repeat-like_dom_sf"/>
</dbReference>
<dbReference type="AlphaFoldDB" id="A0A820NDG4"/>
<keyword evidence="2" id="KW-0677">Repeat</keyword>
<evidence type="ECO:0000256" key="2">
    <source>
        <dbReference type="ARBA" id="ARBA00022737"/>
    </source>
</evidence>
<evidence type="ECO:0000313" key="3">
    <source>
        <dbReference type="EMBL" id="CAF4385436.1"/>
    </source>
</evidence>
<protein>
    <submittedName>
        <fullName evidence="3">Uncharacterized protein</fullName>
    </submittedName>
</protein>
<keyword evidence="1" id="KW-0853">WD repeat</keyword>
<gene>
    <name evidence="3" type="ORF">KXQ929_LOCUS50153</name>
</gene>
<dbReference type="InterPro" id="IPR001680">
    <property type="entry name" value="WD40_rpt"/>
</dbReference>
<organism evidence="3 4">
    <name type="scientific">Adineta steineri</name>
    <dbReference type="NCBI Taxonomy" id="433720"/>
    <lineage>
        <taxon>Eukaryota</taxon>
        <taxon>Metazoa</taxon>
        <taxon>Spiralia</taxon>
        <taxon>Gnathifera</taxon>
        <taxon>Rotifera</taxon>
        <taxon>Eurotatoria</taxon>
        <taxon>Bdelloidea</taxon>
        <taxon>Adinetida</taxon>
        <taxon>Adinetidae</taxon>
        <taxon>Adineta</taxon>
    </lineage>
</organism>
<dbReference type="Pfam" id="PF00400">
    <property type="entry name" value="WD40"/>
    <property type="match status" value="1"/>
</dbReference>
<evidence type="ECO:0000313" key="4">
    <source>
        <dbReference type="Proteomes" id="UP000663868"/>
    </source>
</evidence>
<dbReference type="PANTHER" id="PTHR13720">
    <property type="entry name" value="WD-40 REPEAT PROTEIN"/>
    <property type="match status" value="1"/>
</dbReference>
<dbReference type="EMBL" id="CAJOBB010022522">
    <property type="protein sequence ID" value="CAF4385436.1"/>
    <property type="molecule type" value="Genomic_DNA"/>
</dbReference>
<evidence type="ECO:0000256" key="1">
    <source>
        <dbReference type="ARBA" id="ARBA00022574"/>
    </source>
</evidence>
<sequence length="75" mass="8603">IGRDPPVHVWDPITMQTSSILKGQHSRGISAVAFSNNGKWLASVGLDDYRTIVIWDWKKGEKLGSQRFFLYCFYI</sequence>
<feature type="non-terminal residue" evidence="3">
    <location>
        <position position="1"/>
    </location>
</feature>
<name>A0A820NDG4_9BILA</name>
<proteinExistence type="predicted"/>
<dbReference type="GO" id="GO:0008017">
    <property type="term" value="F:microtubule binding"/>
    <property type="evidence" value="ECO:0007669"/>
    <property type="project" value="TreeGrafter"/>
</dbReference>
<dbReference type="SMART" id="SM00320">
    <property type="entry name" value="WD40"/>
    <property type="match status" value="1"/>
</dbReference>
<reference evidence="3" key="1">
    <citation type="submission" date="2021-02" db="EMBL/GenBank/DDBJ databases">
        <authorList>
            <person name="Nowell W R."/>
        </authorList>
    </citation>
    <scope>NUCLEOTIDE SEQUENCE</scope>
</reference>
<dbReference type="InterPro" id="IPR050630">
    <property type="entry name" value="WD_repeat_EMAP"/>
</dbReference>
<dbReference type="Proteomes" id="UP000663868">
    <property type="component" value="Unassembled WGS sequence"/>
</dbReference>
<comment type="caution">
    <text evidence="3">The sequence shown here is derived from an EMBL/GenBank/DDBJ whole genome shotgun (WGS) entry which is preliminary data.</text>
</comment>
<dbReference type="SUPFAM" id="SSF50978">
    <property type="entry name" value="WD40 repeat-like"/>
    <property type="match status" value="1"/>
</dbReference>
<dbReference type="Gene3D" id="2.130.10.10">
    <property type="entry name" value="YVTN repeat-like/Quinoprotein amine dehydrogenase"/>
    <property type="match status" value="1"/>
</dbReference>
<dbReference type="PANTHER" id="PTHR13720:SF33">
    <property type="entry name" value="HELP DOMAIN-CONTAINING PROTEIN"/>
    <property type="match status" value="1"/>
</dbReference>